<evidence type="ECO:0000256" key="4">
    <source>
        <dbReference type="ARBA" id="ARBA00022989"/>
    </source>
</evidence>
<keyword evidence="3 8" id="KW-0812">Transmembrane</keyword>
<name>A0A1B7VX47_APHFL</name>
<reference evidence="10 11" key="1">
    <citation type="submission" date="2015-09" db="EMBL/GenBank/DDBJ databases">
        <title>Whole genome shotgun sequence assembly of Aphanizomenon flos-aquae UKL13.</title>
        <authorList>
            <person name="Driscoll C."/>
        </authorList>
    </citation>
    <scope>NUCLEOTIDE SEQUENCE [LARGE SCALE GENOMIC DNA]</scope>
    <source>
        <strain evidence="10">MDT13</strain>
    </source>
</reference>
<protein>
    <recommendedName>
        <fullName evidence="8">Photosystem II reaction center protein T</fullName>
        <shortName evidence="8">PSII-T</shortName>
    </recommendedName>
</protein>
<evidence type="ECO:0000256" key="7">
    <source>
        <dbReference type="ARBA" id="ARBA00023276"/>
    </source>
</evidence>
<comment type="function">
    <text evidence="8">Found at the monomer-monomer interface of the photosystem II (PS II) dimer, plays a role in assembly and dimerization of PSII. PSII is a light-driven water plastoquinone oxidoreductase, using light energy to abstract electrons from H(2)O, generating a proton gradient subsequently used for ATP formation.</text>
</comment>
<dbReference type="InterPro" id="IPR001743">
    <property type="entry name" value="PSII_PsbT"/>
</dbReference>
<dbReference type="AlphaFoldDB" id="A0A1B7VX47"/>
<evidence type="ECO:0000256" key="8">
    <source>
        <dbReference type="HAMAP-Rule" id="MF_00808"/>
    </source>
</evidence>
<dbReference type="GO" id="GO:0031676">
    <property type="term" value="C:plasma membrane-derived thylakoid membrane"/>
    <property type="evidence" value="ECO:0007669"/>
    <property type="project" value="UniProtKB-SubCell"/>
</dbReference>
<dbReference type="InterPro" id="IPR037268">
    <property type="entry name" value="PSII_PsbT_sf"/>
</dbReference>
<evidence type="ECO:0000256" key="1">
    <source>
        <dbReference type="ARBA" id="ARBA00008658"/>
    </source>
</evidence>
<accession>A0A1B7VX47</accession>
<dbReference type="PATRIC" id="fig|1710894.3.peg.3894"/>
<evidence type="ECO:0000313" key="11">
    <source>
        <dbReference type="Proteomes" id="UP000092382"/>
    </source>
</evidence>
<comment type="caution">
    <text evidence="10">The sequence shown here is derived from an EMBL/GenBank/DDBJ whole genome shotgun (WGS) entry which is preliminary data.</text>
</comment>
<keyword evidence="4 8" id="KW-1133">Transmembrane helix</keyword>
<feature type="transmembrane region" description="Helical" evidence="9">
    <location>
        <begin position="6"/>
        <end position="24"/>
    </location>
</feature>
<evidence type="ECO:0000256" key="9">
    <source>
        <dbReference type="SAM" id="Phobius"/>
    </source>
</evidence>
<dbReference type="GO" id="GO:0009539">
    <property type="term" value="C:photosystem II reaction center"/>
    <property type="evidence" value="ECO:0007669"/>
    <property type="project" value="InterPro"/>
</dbReference>
<comment type="subunit">
    <text evidence="8">PSII is composed of 1 copy each of membrane proteins PsbA, PsbB, PsbC, PsbD, PsbE, PsbF, PsbH, PsbI, PsbJ, PsbK, PsbL, PsbM, PsbT, PsbX, PsbY, PsbZ, Psb30/Ycf12, peripheral proteins PsbO, CyanoQ (PsbQ), PsbU, PsbV and a large number of cofactors. It forms dimeric complexes.</text>
</comment>
<comment type="similarity">
    <text evidence="1 8">Belongs to the PsbT family.</text>
</comment>
<evidence type="ECO:0000256" key="3">
    <source>
        <dbReference type="ARBA" id="ARBA00022692"/>
    </source>
</evidence>
<organism evidence="10 11">
    <name type="scientific">Aphanizomenon flos-aquae LD13</name>
    <dbReference type="NCBI Taxonomy" id="1710894"/>
    <lineage>
        <taxon>Bacteria</taxon>
        <taxon>Bacillati</taxon>
        <taxon>Cyanobacteriota</taxon>
        <taxon>Cyanophyceae</taxon>
        <taxon>Nostocales</taxon>
        <taxon>Aphanizomenonaceae</taxon>
        <taxon>Aphanizomenon</taxon>
    </lineage>
</organism>
<keyword evidence="7 8" id="KW-0604">Photosystem II</keyword>
<comment type="subcellular location">
    <subcellularLocation>
        <location evidence="8">Cellular thylakoid membrane</location>
        <topology evidence="8">Single-pass membrane protein</topology>
    </subcellularLocation>
</comment>
<evidence type="ECO:0000256" key="6">
    <source>
        <dbReference type="ARBA" id="ARBA00023136"/>
    </source>
</evidence>
<keyword evidence="5 8" id="KW-0793">Thylakoid</keyword>
<dbReference type="PANTHER" id="PTHR36411">
    <property type="match status" value="1"/>
</dbReference>
<dbReference type="EMBL" id="LJOY01000027">
    <property type="protein sequence ID" value="OBQ25547.1"/>
    <property type="molecule type" value="Genomic_DNA"/>
</dbReference>
<dbReference type="NCBIfam" id="NF008825">
    <property type="entry name" value="PRK11875.1"/>
    <property type="match status" value="1"/>
</dbReference>
<dbReference type="Pfam" id="PF01405">
    <property type="entry name" value="PsbT"/>
    <property type="match status" value="1"/>
</dbReference>
<gene>
    <name evidence="8 10" type="primary">psbT</name>
    <name evidence="10" type="ORF">AN481_09810</name>
</gene>
<sequence>MESVAYILILALAIGVLFFSIAFREPPRFEKKDK</sequence>
<keyword evidence="2 8" id="KW-0602">Photosynthesis</keyword>
<dbReference type="SUPFAM" id="SSF161029">
    <property type="entry name" value="Photosystem II reaction center protein T, PsbT"/>
    <property type="match status" value="1"/>
</dbReference>
<evidence type="ECO:0000256" key="5">
    <source>
        <dbReference type="ARBA" id="ARBA00023078"/>
    </source>
</evidence>
<proteinExistence type="inferred from homology"/>
<dbReference type="HAMAP" id="MF_00808">
    <property type="entry name" value="PSII_PsbT"/>
    <property type="match status" value="1"/>
</dbReference>
<evidence type="ECO:0000256" key="2">
    <source>
        <dbReference type="ARBA" id="ARBA00022531"/>
    </source>
</evidence>
<dbReference type="GO" id="GO:0015979">
    <property type="term" value="P:photosynthesis"/>
    <property type="evidence" value="ECO:0007669"/>
    <property type="project" value="UniProtKB-UniRule"/>
</dbReference>
<evidence type="ECO:0000313" key="10">
    <source>
        <dbReference type="EMBL" id="OBQ25547.1"/>
    </source>
</evidence>
<dbReference type="Proteomes" id="UP000092382">
    <property type="component" value="Unassembled WGS sequence"/>
</dbReference>
<dbReference type="PANTHER" id="PTHR36411:SF2">
    <property type="entry name" value="PHOTOSYSTEM II REACTION CENTER PROTEIN T"/>
    <property type="match status" value="1"/>
</dbReference>
<keyword evidence="6 8" id="KW-0472">Membrane</keyword>